<evidence type="ECO:0000256" key="2">
    <source>
        <dbReference type="SAM" id="Phobius"/>
    </source>
</evidence>
<keyword evidence="2" id="KW-0812">Transmembrane</keyword>
<reference evidence="3" key="1">
    <citation type="journal article" date="2013" name="Genetics">
        <title>The draft genome and transcriptome of Panagrellus redivivus are shaped by the harsh demands of a free-living lifestyle.</title>
        <authorList>
            <person name="Srinivasan J."/>
            <person name="Dillman A.R."/>
            <person name="Macchietto M.G."/>
            <person name="Heikkinen L."/>
            <person name="Lakso M."/>
            <person name="Fracchia K.M."/>
            <person name="Antoshechkin I."/>
            <person name="Mortazavi A."/>
            <person name="Wong G."/>
            <person name="Sternberg P.W."/>
        </authorList>
    </citation>
    <scope>NUCLEOTIDE SEQUENCE [LARGE SCALE GENOMIC DNA]</scope>
    <source>
        <strain evidence="3">MT8872</strain>
    </source>
</reference>
<sequence length="131" mass="14954">MGAHLSAHTNETHVGDDPLVVRTHLTDFVFSDNVDYFPHFYSPYYWGPLMAGGAYCFVISGIALNIMAPLWMMLSKRTEEKLPPIEEPELPIILWPLDEEYKQEQLALQRKPQTMTQLEGSNSADANETKR</sequence>
<keyword evidence="2" id="KW-0472">Membrane</keyword>
<organism evidence="3 4">
    <name type="scientific">Panagrellus redivivus</name>
    <name type="common">Microworm</name>
    <dbReference type="NCBI Taxonomy" id="6233"/>
    <lineage>
        <taxon>Eukaryota</taxon>
        <taxon>Metazoa</taxon>
        <taxon>Ecdysozoa</taxon>
        <taxon>Nematoda</taxon>
        <taxon>Chromadorea</taxon>
        <taxon>Rhabditida</taxon>
        <taxon>Tylenchina</taxon>
        <taxon>Panagrolaimomorpha</taxon>
        <taxon>Panagrolaimoidea</taxon>
        <taxon>Panagrolaimidae</taxon>
        <taxon>Panagrellus</taxon>
    </lineage>
</organism>
<dbReference type="WBParaSite" id="Pan_g18170.t1">
    <property type="protein sequence ID" value="Pan_g18170.t1"/>
    <property type="gene ID" value="Pan_g18170"/>
</dbReference>
<feature type="transmembrane region" description="Helical" evidence="2">
    <location>
        <begin position="45"/>
        <end position="67"/>
    </location>
</feature>
<keyword evidence="2" id="KW-1133">Transmembrane helix</keyword>
<feature type="region of interest" description="Disordered" evidence="1">
    <location>
        <begin position="108"/>
        <end position="131"/>
    </location>
</feature>
<evidence type="ECO:0000313" key="3">
    <source>
        <dbReference type="Proteomes" id="UP000492821"/>
    </source>
</evidence>
<keyword evidence="3" id="KW-1185">Reference proteome</keyword>
<proteinExistence type="predicted"/>
<dbReference type="AlphaFoldDB" id="A0A7E4V9I2"/>
<reference evidence="4" key="2">
    <citation type="submission" date="2020-10" db="UniProtKB">
        <authorList>
            <consortium name="WormBaseParasite"/>
        </authorList>
    </citation>
    <scope>IDENTIFICATION</scope>
</reference>
<protein>
    <submittedName>
        <fullName evidence="4">PDR_CDR domain-containing protein</fullName>
    </submittedName>
</protein>
<evidence type="ECO:0000256" key="1">
    <source>
        <dbReference type="SAM" id="MobiDB-lite"/>
    </source>
</evidence>
<evidence type="ECO:0000313" key="4">
    <source>
        <dbReference type="WBParaSite" id="Pan_g18170.t1"/>
    </source>
</evidence>
<accession>A0A7E4V9I2</accession>
<dbReference type="Proteomes" id="UP000492821">
    <property type="component" value="Unassembled WGS sequence"/>
</dbReference>
<feature type="compositionally biased region" description="Polar residues" evidence="1">
    <location>
        <begin position="111"/>
        <end position="131"/>
    </location>
</feature>
<name>A0A7E4V9I2_PANRE</name>